<protein>
    <submittedName>
        <fullName evidence="3">Chemotaxis protein CheX</fullName>
    </submittedName>
</protein>
<dbReference type="RefSeq" id="WP_068670355.1">
    <property type="nucleotide sequence ID" value="NZ_LWLG01000007.1"/>
</dbReference>
<evidence type="ECO:0000313" key="4">
    <source>
        <dbReference type="Proteomes" id="UP000078390"/>
    </source>
</evidence>
<dbReference type="STRING" id="999894.TDIS_1203"/>
<gene>
    <name evidence="3" type="ORF">TDIS_1203</name>
</gene>
<dbReference type="InterPro" id="IPR038756">
    <property type="entry name" value="CheX-like"/>
</dbReference>
<dbReference type="PANTHER" id="PTHR39452:SF1">
    <property type="entry name" value="CHEY-P PHOSPHATASE CHEX"/>
    <property type="match status" value="1"/>
</dbReference>
<sequence>MNPLVEALKESVREVIVTYTGAEPVFKKQFLRDNEVSFGEVSAVAGLTGEKVKGVFIVSFSKEVLFRIVSALFGSAPQELNHEVVDAAGEMANMICGAFRRRFEKQGVSLKASTPSLVTGKDHHIHPLCKSPHLVLLFELEGHPLVVEFCLDKI</sequence>
<feature type="domain" description="Chemotaxis phosphatase CheX-like" evidence="2">
    <location>
        <begin position="41"/>
        <end position="138"/>
    </location>
</feature>
<keyword evidence="4" id="KW-1185">Reference proteome</keyword>
<accession>A0A179D3V9</accession>
<organism evidence="3 4">
    <name type="scientific">Thermosulfurimonas dismutans</name>
    <dbReference type="NCBI Taxonomy" id="999894"/>
    <lineage>
        <taxon>Bacteria</taxon>
        <taxon>Pseudomonadati</taxon>
        <taxon>Thermodesulfobacteriota</taxon>
        <taxon>Thermodesulfobacteria</taxon>
        <taxon>Thermodesulfobacteriales</taxon>
        <taxon>Thermodesulfobacteriaceae</taxon>
        <taxon>Thermosulfurimonas</taxon>
    </lineage>
</organism>
<evidence type="ECO:0000256" key="1">
    <source>
        <dbReference type="ARBA" id="ARBA00022500"/>
    </source>
</evidence>
<keyword evidence="1" id="KW-0145">Chemotaxis</keyword>
<dbReference type="CDD" id="cd17906">
    <property type="entry name" value="CheX"/>
    <property type="match status" value="1"/>
</dbReference>
<dbReference type="Pfam" id="PF13690">
    <property type="entry name" value="CheX"/>
    <property type="match status" value="1"/>
</dbReference>
<dbReference type="EMBL" id="LWLG01000007">
    <property type="protein sequence ID" value="OAQ20747.1"/>
    <property type="molecule type" value="Genomic_DNA"/>
</dbReference>
<dbReference type="OrthoDB" id="9790435at2"/>
<evidence type="ECO:0000313" key="3">
    <source>
        <dbReference type="EMBL" id="OAQ20747.1"/>
    </source>
</evidence>
<dbReference type="InterPro" id="IPR028976">
    <property type="entry name" value="CheC-like_sf"/>
</dbReference>
<dbReference type="SUPFAM" id="SSF103039">
    <property type="entry name" value="CheC-like"/>
    <property type="match status" value="1"/>
</dbReference>
<name>A0A179D3V9_9BACT</name>
<dbReference type="AlphaFoldDB" id="A0A179D3V9"/>
<dbReference type="GO" id="GO:0006935">
    <property type="term" value="P:chemotaxis"/>
    <property type="evidence" value="ECO:0007669"/>
    <property type="project" value="UniProtKB-KW"/>
</dbReference>
<reference evidence="3 4" key="1">
    <citation type="submission" date="2016-04" db="EMBL/GenBank/DDBJ databases">
        <title>Genome analysis of Thermosulfurimonas dismutans, the first thermophilic sulfur-disproportionating bacterium of the phylum Thermodesulfobacteria.</title>
        <authorList>
            <person name="Mardanov A.V."/>
            <person name="Beletsky A.V."/>
            <person name="Kadnikov V.V."/>
            <person name="Slobodkin A.I."/>
            <person name="Ravin N.V."/>
        </authorList>
    </citation>
    <scope>NUCLEOTIDE SEQUENCE [LARGE SCALE GENOMIC DNA]</scope>
    <source>
        <strain evidence="3 4">S95</strain>
    </source>
</reference>
<dbReference type="PANTHER" id="PTHR39452">
    <property type="entry name" value="CHEY-P PHOSPHATASE CHEX"/>
    <property type="match status" value="1"/>
</dbReference>
<proteinExistence type="predicted"/>
<dbReference type="Proteomes" id="UP000078390">
    <property type="component" value="Unassembled WGS sequence"/>
</dbReference>
<dbReference type="Gene3D" id="3.40.1550.10">
    <property type="entry name" value="CheC-like"/>
    <property type="match status" value="1"/>
</dbReference>
<evidence type="ECO:0000259" key="2">
    <source>
        <dbReference type="Pfam" id="PF13690"/>
    </source>
</evidence>
<comment type="caution">
    <text evidence="3">The sequence shown here is derived from an EMBL/GenBank/DDBJ whole genome shotgun (WGS) entry which is preliminary data.</text>
</comment>
<dbReference type="InterPro" id="IPR028051">
    <property type="entry name" value="CheX-like_dom"/>
</dbReference>